<evidence type="ECO:0000313" key="3">
    <source>
        <dbReference type="Proteomes" id="UP000886595"/>
    </source>
</evidence>
<dbReference type="Pfam" id="PF13966">
    <property type="entry name" value="zf-RVT"/>
    <property type="match status" value="1"/>
</dbReference>
<organism evidence="2 3">
    <name type="scientific">Brassica carinata</name>
    <name type="common">Ethiopian mustard</name>
    <name type="synonym">Abyssinian cabbage</name>
    <dbReference type="NCBI Taxonomy" id="52824"/>
    <lineage>
        <taxon>Eukaryota</taxon>
        <taxon>Viridiplantae</taxon>
        <taxon>Streptophyta</taxon>
        <taxon>Embryophyta</taxon>
        <taxon>Tracheophyta</taxon>
        <taxon>Spermatophyta</taxon>
        <taxon>Magnoliopsida</taxon>
        <taxon>eudicotyledons</taxon>
        <taxon>Gunneridae</taxon>
        <taxon>Pentapetalae</taxon>
        <taxon>rosids</taxon>
        <taxon>malvids</taxon>
        <taxon>Brassicales</taxon>
        <taxon>Brassicaceae</taxon>
        <taxon>Brassiceae</taxon>
        <taxon>Brassica</taxon>
    </lineage>
</organism>
<evidence type="ECO:0000259" key="1">
    <source>
        <dbReference type="Pfam" id="PF13966"/>
    </source>
</evidence>
<gene>
    <name evidence="2" type="ORF">Bca52824_033969</name>
</gene>
<name>A0A8X7SDK8_BRACI</name>
<sequence length="214" mass="24747">MIIGNGEETRVWQDQWIVQKPARKVQVVRRDLEGWNRGALERLFPDDERRLIEQVRPAERRSKDKYIWDYTKTGQYSVKSVYWVQVNIINKGPDDVVKDQPSLDFLYQLAWKTDASPKVHHFFWRCLSNSLPVAGNMFKRHITREASCLRCAQGNESVNHVLFQCPPARLLWALPPIPAPPGGITSDSLYSNLYHVFNLEKEYSIGNIQAGLVP</sequence>
<reference evidence="2 3" key="1">
    <citation type="submission" date="2020-02" db="EMBL/GenBank/DDBJ databases">
        <authorList>
            <person name="Ma Q."/>
            <person name="Huang Y."/>
            <person name="Song X."/>
            <person name="Pei D."/>
        </authorList>
    </citation>
    <scope>NUCLEOTIDE SEQUENCE [LARGE SCALE GENOMIC DNA]</scope>
    <source>
        <strain evidence="2">Sxm20200214</strain>
        <tissue evidence="2">Leaf</tissue>
    </source>
</reference>
<proteinExistence type="predicted"/>
<accession>A0A8X7SDK8</accession>
<keyword evidence="3" id="KW-1185">Reference proteome</keyword>
<evidence type="ECO:0000313" key="2">
    <source>
        <dbReference type="EMBL" id="KAG2305318.1"/>
    </source>
</evidence>
<comment type="caution">
    <text evidence="2">The sequence shown here is derived from an EMBL/GenBank/DDBJ whole genome shotgun (WGS) entry which is preliminary data.</text>
</comment>
<dbReference type="Proteomes" id="UP000886595">
    <property type="component" value="Unassembled WGS sequence"/>
</dbReference>
<dbReference type="EMBL" id="JAAMPC010000007">
    <property type="protein sequence ID" value="KAG2305318.1"/>
    <property type="molecule type" value="Genomic_DNA"/>
</dbReference>
<feature type="domain" description="Reverse transcriptase zinc-binding" evidence="1">
    <location>
        <begin position="97"/>
        <end position="172"/>
    </location>
</feature>
<dbReference type="OrthoDB" id="914203at2759"/>
<dbReference type="InterPro" id="IPR026960">
    <property type="entry name" value="RVT-Znf"/>
</dbReference>
<dbReference type="AlphaFoldDB" id="A0A8X7SDK8"/>
<protein>
    <recommendedName>
        <fullName evidence="1">Reverse transcriptase zinc-binding domain-containing protein</fullName>
    </recommendedName>
</protein>